<dbReference type="InterPro" id="IPR016965">
    <property type="entry name" value="Pase_PHOSPHO-typ"/>
</dbReference>
<feature type="binding site" evidence="7">
    <location>
        <position position="14"/>
    </location>
    <ligand>
        <name>Mg(2+)</name>
        <dbReference type="ChEBI" id="CHEBI:18420"/>
    </ligand>
</feature>
<dbReference type="PANTHER" id="PTHR20889:SF12">
    <property type="entry name" value="LP01149P"/>
    <property type="match status" value="1"/>
</dbReference>
<feature type="binding site" evidence="6">
    <location>
        <position position="23"/>
    </location>
    <ligand>
        <name>substrate</name>
    </ligand>
</feature>
<dbReference type="Pfam" id="PF06888">
    <property type="entry name" value="Put_Phosphatase"/>
    <property type="match status" value="1"/>
</dbReference>
<evidence type="ECO:0000256" key="2">
    <source>
        <dbReference type="ARBA" id="ARBA00022723"/>
    </source>
</evidence>
<evidence type="ECO:0000256" key="7">
    <source>
        <dbReference type="PIRSR" id="PIRSR031051-3"/>
    </source>
</evidence>
<dbReference type="PANTHER" id="PTHR20889">
    <property type="entry name" value="PHOSPHATASE, ORPHAN 1, 2"/>
    <property type="match status" value="1"/>
</dbReference>
<dbReference type="STRING" id="3088.A0A383VHN6"/>
<evidence type="ECO:0000256" key="3">
    <source>
        <dbReference type="ARBA" id="ARBA00022801"/>
    </source>
</evidence>
<evidence type="ECO:0000256" key="6">
    <source>
        <dbReference type="PIRSR" id="PIRSR031051-2"/>
    </source>
</evidence>
<dbReference type="NCBIfam" id="TIGR01488">
    <property type="entry name" value="HAD-SF-IB"/>
    <property type="match status" value="1"/>
</dbReference>
<protein>
    <recommendedName>
        <fullName evidence="8">C2H2-type domain-containing protein</fullName>
    </recommendedName>
</protein>
<dbReference type="PIRSF" id="PIRSF031051">
    <property type="entry name" value="PyrdxlP_Pase_PHOSPHO2"/>
    <property type="match status" value="1"/>
</dbReference>
<dbReference type="SUPFAM" id="SSF56784">
    <property type="entry name" value="HAD-like"/>
    <property type="match status" value="1"/>
</dbReference>
<dbReference type="Proteomes" id="UP000256970">
    <property type="component" value="Unassembled WGS sequence"/>
</dbReference>
<accession>A0A383VHN6</accession>
<keyword evidence="10" id="KW-1185">Reference proteome</keyword>
<evidence type="ECO:0000256" key="4">
    <source>
        <dbReference type="ARBA" id="ARBA00022842"/>
    </source>
</evidence>
<dbReference type="InterPro" id="IPR023214">
    <property type="entry name" value="HAD_sf"/>
</dbReference>
<dbReference type="Gene3D" id="3.40.50.1000">
    <property type="entry name" value="HAD superfamily/HAD-like"/>
    <property type="match status" value="1"/>
</dbReference>
<proteinExistence type="predicted"/>
<evidence type="ECO:0000313" key="9">
    <source>
        <dbReference type="EMBL" id="SZX64252.1"/>
    </source>
</evidence>
<dbReference type="InterPro" id="IPR036412">
    <property type="entry name" value="HAD-like_sf"/>
</dbReference>
<feature type="binding site" evidence="7">
    <location>
        <position position="182"/>
    </location>
    <ligand>
        <name>Mg(2+)</name>
        <dbReference type="ChEBI" id="CHEBI:18420"/>
    </ligand>
</feature>
<dbReference type="NCBIfam" id="TIGR01489">
    <property type="entry name" value="DKMTPPase-SF"/>
    <property type="match status" value="1"/>
</dbReference>
<gene>
    <name evidence="9" type="ORF">BQ4739_LOCUS4769</name>
</gene>
<evidence type="ECO:0000256" key="1">
    <source>
        <dbReference type="ARBA" id="ARBA00001946"/>
    </source>
</evidence>
<dbReference type="InterPro" id="IPR006384">
    <property type="entry name" value="HAD_hydro_PyrdxlP_Pase-like"/>
</dbReference>
<dbReference type="InterPro" id="IPR013087">
    <property type="entry name" value="Znf_C2H2_type"/>
</dbReference>
<dbReference type="GO" id="GO:0016791">
    <property type="term" value="F:phosphatase activity"/>
    <property type="evidence" value="ECO:0007669"/>
    <property type="project" value="InterPro"/>
</dbReference>
<keyword evidence="4 7" id="KW-0460">Magnesium</keyword>
<feature type="active site" description="Nucleophile" evidence="5">
    <location>
        <position position="12"/>
    </location>
</feature>
<feature type="active site" description="Proton donor" evidence="5">
    <location>
        <position position="14"/>
    </location>
</feature>
<feature type="domain" description="C2H2-type" evidence="8">
    <location>
        <begin position="146"/>
        <end position="166"/>
    </location>
</feature>
<name>A0A383VHN6_TETOB</name>
<sequence>MTNDTKLLVAFDFDHTVVDGNTDTWITKAAPGGDSPKALKDSYVTGHWTQYMGRVLQHLHSEGVDASALQQVLQGLPYTAGMEQLFQHLAQCAAHCIILSDSNTQFIEWILQDRGHSSLFSKVYTNPARVSDQGQLLLGPYHSHSCPTCPVNMCKRLILQQHMQQHVLRSQAPYCRVAYVGDGSNDLCPAQSLGPTDIVFVRAGFALDKLLQKPEVACSVQAEIVRWQTGHDILQRLQAL</sequence>
<dbReference type="EMBL" id="FNXT01000386">
    <property type="protein sequence ID" value="SZX64252.1"/>
    <property type="molecule type" value="Genomic_DNA"/>
</dbReference>
<comment type="cofactor">
    <cofactor evidence="1 7">
        <name>Mg(2+)</name>
        <dbReference type="ChEBI" id="CHEBI:18420"/>
    </cofactor>
</comment>
<feature type="binding site" evidence="7">
    <location>
        <position position="12"/>
    </location>
    <ligand>
        <name>Mg(2+)</name>
        <dbReference type="ChEBI" id="CHEBI:18420"/>
    </ligand>
</feature>
<organism evidence="9 10">
    <name type="scientific">Tetradesmus obliquus</name>
    <name type="common">Green alga</name>
    <name type="synonym">Acutodesmus obliquus</name>
    <dbReference type="NCBI Taxonomy" id="3088"/>
    <lineage>
        <taxon>Eukaryota</taxon>
        <taxon>Viridiplantae</taxon>
        <taxon>Chlorophyta</taxon>
        <taxon>core chlorophytes</taxon>
        <taxon>Chlorophyceae</taxon>
        <taxon>CS clade</taxon>
        <taxon>Sphaeropleales</taxon>
        <taxon>Scenedesmaceae</taxon>
        <taxon>Tetradesmus</taxon>
    </lineage>
</organism>
<keyword evidence="3" id="KW-0378">Hydrolase</keyword>
<dbReference type="AlphaFoldDB" id="A0A383VHN6"/>
<feature type="binding site" evidence="6">
    <location>
        <position position="101"/>
    </location>
    <ligand>
        <name>substrate</name>
    </ligand>
</feature>
<evidence type="ECO:0000256" key="5">
    <source>
        <dbReference type="PIRSR" id="PIRSR031051-1"/>
    </source>
</evidence>
<evidence type="ECO:0000313" key="10">
    <source>
        <dbReference type="Proteomes" id="UP000256970"/>
    </source>
</evidence>
<dbReference type="GO" id="GO:0046872">
    <property type="term" value="F:metal ion binding"/>
    <property type="evidence" value="ECO:0007669"/>
    <property type="project" value="UniProtKB-KW"/>
</dbReference>
<evidence type="ECO:0000259" key="8">
    <source>
        <dbReference type="PROSITE" id="PS00028"/>
    </source>
</evidence>
<dbReference type="PROSITE" id="PS00028">
    <property type="entry name" value="ZINC_FINGER_C2H2_1"/>
    <property type="match status" value="1"/>
</dbReference>
<keyword evidence="2 7" id="KW-0479">Metal-binding</keyword>
<reference evidence="9 10" key="1">
    <citation type="submission" date="2016-10" db="EMBL/GenBank/DDBJ databases">
        <authorList>
            <person name="Cai Z."/>
        </authorList>
    </citation>
    <scope>NUCLEOTIDE SEQUENCE [LARGE SCALE GENOMIC DNA]</scope>
</reference>